<feature type="compositionally biased region" description="Basic and acidic residues" evidence="4">
    <location>
        <begin position="205"/>
        <end position="214"/>
    </location>
</feature>
<proteinExistence type="predicted"/>
<evidence type="ECO:0000256" key="2">
    <source>
        <dbReference type="ARBA" id="ARBA00023125"/>
    </source>
</evidence>
<dbReference type="SMART" id="SM00342">
    <property type="entry name" value="HTH_ARAC"/>
    <property type="match status" value="1"/>
</dbReference>
<evidence type="ECO:0000259" key="5">
    <source>
        <dbReference type="PROSITE" id="PS01124"/>
    </source>
</evidence>
<dbReference type="Gene3D" id="1.10.10.60">
    <property type="entry name" value="Homeodomain-like"/>
    <property type="match status" value="2"/>
</dbReference>
<dbReference type="Pfam" id="PF12833">
    <property type="entry name" value="HTH_18"/>
    <property type="match status" value="1"/>
</dbReference>
<accession>A0A927GT08</accession>
<dbReference type="Pfam" id="PF02311">
    <property type="entry name" value="AraC_binding"/>
    <property type="match status" value="1"/>
</dbReference>
<dbReference type="Proteomes" id="UP000621560">
    <property type="component" value="Unassembled WGS sequence"/>
</dbReference>
<dbReference type="SUPFAM" id="SSF51182">
    <property type="entry name" value="RmlC-like cupins"/>
    <property type="match status" value="1"/>
</dbReference>
<dbReference type="EMBL" id="JACXIZ010000028">
    <property type="protein sequence ID" value="MBD2846841.1"/>
    <property type="molecule type" value="Genomic_DNA"/>
</dbReference>
<evidence type="ECO:0000256" key="4">
    <source>
        <dbReference type="SAM" id="MobiDB-lite"/>
    </source>
</evidence>
<keyword evidence="7" id="KW-1185">Reference proteome</keyword>
<evidence type="ECO:0000256" key="1">
    <source>
        <dbReference type="ARBA" id="ARBA00023015"/>
    </source>
</evidence>
<dbReference type="GO" id="GO:0003700">
    <property type="term" value="F:DNA-binding transcription factor activity"/>
    <property type="evidence" value="ECO:0007669"/>
    <property type="project" value="InterPro"/>
</dbReference>
<dbReference type="PROSITE" id="PS01124">
    <property type="entry name" value="HTH_ARAC_FAMILY_2"/>
    <property type="match status" value="1"/>
</dbReference>
<dbReference type="InterPro" id="IPR014710">
    <property type="entry name" value="RmlC-like_jellyroll"/>
</dbReference>
<dbReference type="SUPFAM" id="SSF46689">
    <property type="entry name" value="Homeodomain-like"/>
    <property type="match status" value="1"/>
</dbReference>
<feature type="region of interest" description="Disordered" evidence="4">
    <location>
        <begin position="178"/>
        <end position="218"/>
    </location>
</feature>
<evidence type="ECO:0000313" key="7">
    <source>
        <dbReference type="Proteomes" id="UP000621560"/>
    </source>
</evidence>
<dbReference type="PANTHER" id="PTHR43280:SF2">
    <property type="entry name" value="HTH-TYPE TRANSCRIPTIONAL REGULATOR EXSA"/>
    <property type="match status" value="1"/>
</dbReference>
<evidence type="ECO:0000313" key="6">
    <source>
        <dbReference type="EMBL" id="MBD2846841.1"/>
    </source>
</evidence>
<dbReference type="AlphaFoldDB" id="A0A927GT08"/>
<dbReference type="InterPro" id="IPR009057">
    <property type="entry name" value="Homeodomain-like_sf"/>
</dbReference>
<organism evidence="6 7">
    <name type="scientific">Paenibacillus sabuli</name>
    <dbReference type="NCBI Taxonomy" id="2772509"/>
    <lineage>
        <taxon>Bacteria</taxon>
        <taxon>Bacillati</taxon>
        <taxon>Bacillota</taxon>
        <taxon>Bacilli</taxon>
        <taxon>Bacillales</taxon>
        <taxon>Paenibacillaceae</taxon>
        <taxon>Paenibacillus</taxon>
    </lineage>
</organism>
<dbReference type="InterPro" id="IPR003313">
    <property type="entry name" value="AraC-bd"/>
</dbReference>
<evidence type="ECO:0000256" key="3">
    <source>
        <dbReference type="ARBA" id="ARBA00023163"/>
    </source>
</evidence>
<keyword evidence="3" id="KW-0804">Transcription</keyword>
<dbReference type="GO" id="GO:0043565">
    <property type="term" value="F:sequence-specific DNA binding"/>
    <property type="evidence" value="ECO:0007669"/>
    <property type="project" value="InterPro"/>
</dbReference>
<comment type="caution">
    <text evidence="6">The sequence shown here is derived from an EMBL/GenBank/DDBJ whole genome shotgun (WGS) entry which is preliminary data.</text>
</comment>
<keyword evidence="2" id="KW-0238">DNA-binding</keyword>
<keyword evidence="1" id="KW-0805">Transcription regulation</keyword>
<reference evidence="6" key="1">
    <citation type="submission" date="2020-09" db="EMBL/GenBank/DDBJ databases">
        <title>A novel bacterium of genus Paenibacillus, isolated from South China Sea.</title>
        <authorList>
            <person name="Huang H."/>
            <person name="Mo K."/>
            <person name="Hu Y."/>
        </authorList>
    </citation>
    <scope>NUCLEOTIDE SEQUENCE</scope>
    <source>
        <strain evidence="6">IB182496</strain>
    </source>
</reference>
<feature type="compositionally biased region" description="Low complexity" evidence="4">
    <location>
        <begin position="178"/>
        <end position="204"/>
    </location>
</feature>
<dbReference type="PANTHER" id="PTHR43280">
    <property type="entry name" value="ARAC-FAMILY TRANSCRIPTIONAL REGULATOR"/>
    <property type="match status" value="1"/>
</dbReference>
<protein>
    <submittedName>
        <fullName evidence="6">Helix-turn-helix transcriptional regulator</fullName>
    </submittedName>
</protein>
<dbReference type="InterPro" id="IPR018060">
    <property type="entry name" value="HTH_AraC"/>
</dbReference>
<dbReference type="Gene3D" id="2.60.120.10">
    <property type="entry name" value="Jelly Rolls"/>
    <property type="match status" value="1"/>
</dbReference>
<dbReference type="RefSeq" id="WP_190919599.1">
    <property type="nucleotide sequence ID" value="NZ_JACXIZ010000028.1"/>
</dbReference>
<gene>
    <name evidence="6" type="ORF">IDH44_16715</name>
</gene>
<dbReference type="InterPro" id="IPR011051">
    <property type="entry name" value="RmlC_Cupin_sf"/>
</dbReference>
<name>A0A927GT08_9BACL</name>
<sequence length="332" mass="36566">MGVKRTIITTSRELYLNTPLPLHVNRMTESFELEQHRHEFIELNYVSEGRGFHYIEEERMPVARGDLFYLPLGVSHVFRPAAAGGDGGRLIVHNCLFDGRLLERLTPAYGSEPGMAPLTPAAYPEQGWLHARDEDGFAGRVFRDLLEEFASKRPGFEAMMIASLVRVLVYLRRAAADAPDSASGSPVGSAPGLASGSTSGVASAGERHGGREAATDAPVVRGVPSLASRIDEAARLVAREPHVSYTVQALADAAGVSERHFRRRFAERLGMPFTSYVHAHRIELACRLLAEGGHKIAAVADFSGYRDLSFFNRLFKSKTGLTPRQYRAQHRR</sequence>
<feature type="domain" description="HTH araC/xylS-type" evidence="5">
    <location>
        <begin position="231"/>
        <end position="329"/>
    </location>
</feature>